<dbReference type="GO" id="GO:0003700">
    <property type="term" value="F:DNA-binding transcription factor activity"/>
    <property type="evidence" value="ECO:0007669"/>
    <property type="project" value="InterPro"/>
</dbReference>
<evidence type="ECO:0000313" key="6">
    <source>
        <dbReference type="Proteomes" id="UP000342249"/>
    </source>
</evidence>
<keyword evidence="2" id="KW-0238">DNA-binding</keyword>
<dbReference type="Pfam" id="PF00392">
    <property type="entry name" value="GntR"/>
    <property type="match status" value="1"/>
</dbReference>
<evidence type="ECO:0000256" key="1">
    <source>
        <dbReference type="ARBA" id="ARBA00023015"/>
    </source>
</evidence>
<keyword evidence="1" id="KW-0805">Transcription regulation</keyword>
<dbReference type="InterPro" id="IPR036388">
    <property type="entry name" value="WH-like_DNA-bd_sf"/>
</dbReference>
<keyword evidence="3" id="KW-0804">Transcription</keyword>
<protein>
    <submittedName>
        <fullName evidence="5">GntR family transcriptional regulator</fullName>
    </submittedName>
</protein>
<proteinExistence type="predicted"/>
<organism evidence="5 6">
    <name type="scientific">Clostridium estertheticum</name>
    <dbReference type="NCBI Taxonomy" id="238834"/>
    <lineage>
        <taxon>Bacteria</taxon>
        <taxon>Bacillati</taxon>
        <taxon>Bacillota</taxon>
        <taxon>Clostridia</taxon>
        <taxon>Eubacteriales</taxon>
        <taxon>Clostridiaceae</taxon>
        <taxon>Clostridium</taxon>
    </lineage>
</organism>
<sequence length="127" mass="14522">MKIIIQNSSNMPIYQQVEEQIKVSILNGELKDDELLPSIRQLAKDLKISVITTTRAYAELEREGYISIVQGKGCFICPKNNELIREHLLRSIKENFSNAIKTANIGKISSKDLMEIFQTMMEGNIYE</sequence>
<feature type="domain" description="HTH gntR-type" evidence="4">
    <location>
        <begin position="11"/>
        <end position="79"/>
    </location>
</feature>
<dbReference type="AlphaFoldDB" id="A0A5N7IVC7"/>
<evidence type="ECO:0000259" key="4">
    <source>
        <dbReference type="PROSITE" id="PS50949"/>
    </source>
</evidence>
<name>A0A5N7IVC7_9CLOT</name>
<dbReference type="GO" id="GO:0003677">
    <property type="term" value="F:DNA binding"/>
    <property type="evidence" value="ECO:0007669"/>
    <property type="project" value="UniProtKB-KW"/>
</dbReference>
<dbReference type="InterPro" id="IPR036390">
    <property type="entry name" value="WH_DNA-bd_sf"/>
</dbReference>
<dbReference type="CDD" id="cd07377">
    <property type="entry name" value="WHTH_GntR"/>
    <property type="match status" value="1"/>
</dbReference>
<dbReference type="EMBL" id="SPSF01000053">
    <property type="protein sequence ID" value="MPQ64691.1"/>
    <property type="molecule type" value="Genomic_DNA"/>
</dbReference>
<evidence type="ECO:0000256" key="2">
    <source>
        <dbReference type="ARBA" id="ARBA00023125"/>
    </source>
</evidence>
<dbReference type="SMART" id="SM00345">
    <property type="entry name" value="HTH_GNTR"/>
    <property type="match status" value="1"/>
</dbReference>
<gene>
    <name evidence="5" type="ORF">E4V82_21690</name>
</gene>
<dbReference type="Proteomes" id="UP000342249">
    <property type="component" value="Unassembled WGS sequence"/>
</dbReference>
<evidence type="ECO:0000256" key="3">
    <source>
        <dbReference type="ARBA" id="ARBA00023163"/>
    </source>
</evidence>
<reference evidence="5 6" key="1">
    <citation type="journal article" date="2019" name="Lett. Appl. Microbiol.">
        <title>A case of 'blown pack' spoilage of vacuum-packaged pork likely associated with Clostridium estertheticum in Canada.</title>
        <authorList>
            <person name="Zhang P."/>
            <person name="Ward P."/>
            <person name="McMullen L.M."/>
            <person name="Yang X."/>
        </authorList>
    </citation>
    <scope>NUCLEOTIDE SEQUENCE [LARGE SCALE GENOMIC DNA]</scope>
    <source>
        <strain evidence="5 6">MA19</strain>
    </source>
</reference>
<dbReference type="PROSITE" id="PS50949">
    <property type="entry name" value="HTH_GNTR"/>
    <property type="match status" value="1"/>
</dbReference>
<dbReference type="SUPFAM" id="SSF46785">
    <property type="entry name" value="Winged helix' DNA-binding domain"/>
    <property type="match status" value="1"/>
</dbReference>
<accession>A0A5N7IVC7</accession>
<dbReference type="Gene3D" id="1.10.10.10">
    <property type="entry name" value="Winged helix-like DNA-binding domain superfamily/Winged helix DNA-binding domain"/>
    <property type="match status" value="1"/>
</dbReference>
<evidence type="ECO:0000313" key="5">
    <source>
        <dbReference type="EMBL" id="MPQ64691.1"/>
    </source>
</evidence>
<dbReference type="InterPro" id="IPR000524">
    <property type="entry name" value="Tscrpt_reg_HTH_GntR"/>
</dbReference>
<dbReference type="RefSeq" id="WP_162523322.1">
    <property type="nucleotide sequence ID" value="NZ_SPSE01000056.1"/>
</dbReference>
<dbReference type="PANTHER" id="PTHR38445">
    <property type="entry name" value="HTH-TYPE TRANSCRIPTIONAL REPRESSOR YTRA"/>
    <property type="match status" value="1"/>
</dbReference>
<comment type="caution">
    <text evidence="5">The sequence shown here is derived from an EMBL/GenBank/DDBJ whole genome shotgun (WGS) entry which is preliminary data.</text>
</comment>
<dbReference type="PANTHER" id="PTHR38445:SF7">
    <property type="entry name" value="GNTR-FAMILY TRANSCRIPTIONAL REGULATOR"/>
    <property type="match status" value="1"/>
</dbReference>